<keyword evidence="4" id="KW-1185">Reference proteome</keyword>
<feature type="transmembrane region" description="Helical" evidence="2">
    <location>
        <begin position="51"/>
        <end position="72"/>
    </location>
</feature>
<protein>
    <submittedName>
        <fullName evidence="3">WW domain binding protein 1-like</fullName>
    </submittedName>
</protein>
<dbReference type="EMBL" id="BLXT01005762">
    <property type="protein sequence ID" value="GFO25505.1"/>
    <property type="molecule type" value="Genomic_DNA"/>
</dbReference>
<evidence type="ECO:0000313" key="3">
    <source>
        <dbReference type="EMBL" id="GFO25505.1"/>
    </source>
</evidence>
<name>A0AAV4C1K7_9GAST</name>
<organism evidence="3 4">
    <name type="scientific">Plakobranchus ocellatus</name>
    <dbReference type="NCBI Taxonomy" id="259542"/>
    <lineage>
        <taxon>Eukaryota</taxon>
        <taxon>Metazoa</taxon>
        <taxon>Spiralia</taxon>
        <taxon>Lophotrochozoa</taxon>
        <taxon>Mollusca</taxon>
        <taxon>Gastropoda</taxon>
        <taxon>Heterobranchia</taxon>
        <taxon>Euthyneura</taxon>
        <taxon>Panpulmonata</taxon>
        <taxon>Sacoglossa</taxon>
        <taxon>Placobranchoidea</taxon>
        <taxon>Plakobranchidae</taxon>
        <taxon>Plakobranchus</taxon>
    </lineage>
</organism>
<accession>A0AAV4C1K7</accession>
<gene>
    <name evidence="3" type="ORF">PoB_005201000</name>
</gene>
<keyword evidence="2" id="KW-1133">Transmembrane helix</keyword>
<comment type="caution">
    <text evidence="3">The sequence shown here is derived from an EMBL/GenBank/DDBJ whole genome shotgun (WGS) entry which is preliminary data.</text>
</comment>
<dbReference type="AlphaFoldDB" id="A0AAV4C1K7"/>
<evidence type="ECO:0000313" key="4">
    <source>
        <dbReference type="Proteomes" id="UP000735302"/>
    </source>
</evidence>
<sequence length="144" mass="16035">MNPPQPSHSIPETKQCHPPNLSAAPSGSPYCCQLSDGTIGCCWDPYIYQLWWFWFIWIIIFFLVLGCSLACWRRRRAQYRYVVMSNSEYPTYGTVVHASSARSMANPPAPAYTVGAYPHAQATAPVKPPSYATSEATKPPPYSG</sequence>
<proteinExistence type="predicted"/>
<keyword evidence="2" id="KW-0472">Membrane</keyword>
<reference evidence="3 4" key="1">
    <citation type="journal article" date="2021" name="Elife">
        <title>Chloroplast acquisition without the gene transfer in kleptoplastic sea slugs, Plakobranchus ocellatus.</title>
        <authorList>
            <person name="Maeda T."/>
            <person name="Takahashi S."/>
            <person name="Yoshida T."/>
            <person name="Shimamura S."/>
            <person name="Takaki Y."/>
            <person name="Nagai Y."/>
            <person name="Toyoda A."/>
            <person name="Suzuki Y."/>
            <person name="Arimoto A."/>
            <person name="Ishii H."/>
            <person name="Satoh N."/>
            <person name="Nishiyama T."/>
            <person name="Hasebe M."/>
            <person name="Maruyama T."/>
            <person name="Minagawa J."/>
            <person name="Obokata J."/>
            <person name="Shigenobu S."/>
        </authorList>
    </citation>
    <scope>NUCLEOTIDE SEQUENCE [LARGE SCALE GENOMIC DNA]</scope>
</reference>
<evidence type="ECO:0000256" key="2">
    <source>
        <dbReference type="SAM" id="Phobius"/>
    </source>
</evidence>
<feature type="region of interest" description="Disordered" evidence="1">
    <location>
        <begin position="122"/>
        <end position="144"/>
    </location>
</feature>
<keyword evidence="2" id="KW-0812">Transmembrane</keyword>
<evidence type="ECO:0000256" key="1">
    <source>
        <dbReference type="SAM" id="MobiDB-lite"/>
    </source>
</evidence>
<dbReference type="Proteomes" id="UP000735302">
    <property type="component" value="Unassembled WGS sequence"/>
</dbReference>